<keyword evidence="2" id="KW-1185">Reference proteome</keyword>
<sequence length="152" mass="17046">MHTIEELIDEKNKIRLSNPSMRDYLIPKDLTQLNRLNREGKALDFIPDAGEIVVLRDESNIANGGESIDYTNTAHPDFKDIAIRAVQAIPGLHYAGIDIIAKDITEQPDISNYVLTEVEFSPGPVSMFPWIGEPIDMPGSVIDFYENNLSNF</sequence>
<protein>
    <submittedName>
        <fullName evidence="1">Uncharacterized protein</fullName>
    </submittedName>
</protein>
<comment type="caution">
    <text evidence="1">The sequence shown here is derived from an EMBL/GenBank/DDBJ whole genome shotgun (WGS) entry which is preliminary data.</text>
</comment>
<dbReference type="EMBL" id="BAAACW010000095">
    <property type="protein sequence ID" value="GAA0363739.1"/>
    <property type="molecule type" value="Genomic_DNA"/>
</dbReference>
<evidence type="ECO:0000313" key="2">
    <source>
        <dbReference type="Proteomes" id="UP001501166"/>
    </source>
</evidence>
<accession>A0ABN0XHH3</accession>
<organism evidence="1 2">
    <name type="scientific">Alkalibacterium iburiense</name>
    <dbReference type="NCBI Taxonomy" id="290589"/>
    <lineage>
        <taxon>Bacteria</taxon>
        <taxon>Bacillati</taxon>
        <taxon>Bacillota</taxon>
        <taxon>Bacilli</taxon>
        <taxon>Lactobacillales</taxon>
        <taxon>Carnobacteriaceae</taxon>
        <taxon>Alkalibacterium</taxon>
    </lineage>
</organism>
<gene>
    <name evidence="1" type="ORF">GCM10008932_15260</name>
</gene>
<proteinExistence type="predicted"/>
<dbReference type="Proteomes" id="UP001501166">
    <property type="component" value="Unassembled WGS sequence"/>
</dbReference>
<dbReference type="Gene3D" id="3.30.470.20">
    <property type="entry name" value="ATP-grasp fold, B domain"/>
    <property type="match status" value="1"/>
</dbReference>
<evidence type="ECO:0000313" key="1">
    <source>
        <dbReference type="EMBL" id="GAA0363739.1"/>
    </source>
</evidence>
<dbReference type="SUPFAM" id="SSF56059">
    <property type="entry name" value="Glutathione synthetase ATP-binding domain-like"/>
    <property type="match status" value="1"/>
</dbReference>
<name>A0ABN0XHH3_9LACT</name>
<reference evidence="1 2" key="1">
    <citation type="journal article" date="2019" name="Int. J. Syst. Evol. Microbiol.">
        <title>The Global Catalogue of Microorganisms (GCM) 10K type strain sequencing project: providing services to taxonomists for standard genome sequencing and annotation.</title>
        <authorList>
            <consortium name="The Broad Institute Genomics Platform"/>
            <consortium name="The Broad Institute Genome Sequencing Center for Infectious Disease"/>
            <person name="Wu L."/>
            <person name="Ma J."/>
        </authorList>
    </citation>
    <scope>NUCLEOTIDE SEQUENCE [LARGE SCALE GENOMIC DNA]</scope>
    <source>
        <strain evidence="1 2">JCM 12662</strain>
    </source>
</reference>
<dbReference type="RefSeq" id="WP_343755342.1">
    <property type="nucleotide sequence ID" value="NZ_BAAACW010000095.1"/>
</dbReference>